<comment type="caution">
    <text evidence="1">The sequence shown here is derived from an EMBL/GenBank/DDBJ whole genome shotgun (WGS) entry which is preliminary data.</text>
</comment>
<dbReference type="EMBL" id="VIEB01000582">
    <property type="protein sequence ID" value="TQD85939.1"/>
    <property type="molecule type" value="Genomic_DNA"/>
</dbReference>
<reference evidence="1 2" key="1">
    <citation type="journal article" date="2019" name="G3 (Bethesda)">
        <title>Sequencing of a Wild Apple (Malus baccata) Genome Unravels the Differences Between Cultivated and Wild Apple Species Regarding Disease Resistance and Cold Tolerance.</title>
        <authorList>
            <person name="Chen X."/>
        </authorList>
    </citation>
    <scope>NUCLEOTIDE SEQUENCE [LARGE SCALE GENOMIC DNA]</scope>
    <source>
        <strain evidence="2">cv. Shandingzi</strain>
        <tissue evidence="1">Leaves</tissue>
    </source>
</reference>
<dbReference type="Proteomes" id="UP000315295">
    <property type="component" value="Unassembled WGS sequence"/>
</dbReference>
<evidence type="ECO:0000313" key="2">
    <source>
        <dbReference type="Proteomes" id="UP000315295"/>
    </source>
</evidence>
<sequence>MTHQERNNDGIRPTSLSDGAISHFSYNGRHQLLPPEIRHVIGALEYEHLIAQVFRVMINALTRHVTDLTCNRFYQLSWNIYITMAGFRMAWEEMWQWITSVFLAILEESHILVLGWDITSPHPQMFRAIPGISLTSNNAMAIGTGGERINLRDLTDYNYGELAHAFHNTMLLLNQACRLDPFCGGIVIGRVLQRNQPPSCHYRNFFY</sequence>
<name>A0A540LHX0_MALBA</name>
<dbReference type="AlphaFoldDB" id="A0A540LHX0"/>
<gene>
    <name evidence="1" type="ORF">C1H46_028485</name>
</gene>
<protein>
    <submittedName>
        <fullName evidence="1">Uncharacterized protein</fullName>
    </submittedName>
</protein>
<evidence type="ECO:0000313" key="1">
    <source>
        <dbReference type="EMBL" id="TQD85939.1"/>
    </source>
</evidence>
<proteinExistence type="predicted"/>
<accession>A0A540LHX0</accession>
<organism evidence="1 2">
    <name type="scientific">Malus baccata</name>
    <name type="common">Siberian crab apple</name>
    <name type="synonym">Pyrus baccata</name>
    <dbReference type="NCBI Taxonomy" id="106549"/>
    <lineage>
        <taxon>Eukaryota</taxon>
        <taxon>Viridiplantae</taxon>
        <taxon>Streptophyta</taxon>
        <taxon>Embryophyta</taxon>
        <taxon>Tracheophyta</taxon>
        <taxon>Spermatophyta</taxon>
        <taxon>Magnoliopsida</taxon>
        <taxon>eudicotyledons</taxon>
        <taxon>Gunneridae</taxon>
        <taxon>Pentapetalae</taxon>
        <taxon>rosids</taxon>
        <taxon>fabids</taxon>
        <taxon>Rosales</taxon>
        <taxon>Rosaceae</taxon>
        <taxon>Amygdaloideae</taxon>
        <taxon>Maleae</taxon>
        <taxon>Malus</taxon>
    </lineage>
</organism>
<keyword evidence="2" id="KW-1185">Reference proteome</keyword>